<dbReference type="GO" id="GO:0022857">
    <property type="term" value="F:transmembrane transporter activity"/>
    <property type="evidence" value="ECO:0007669"/>
    <property type="project" value="UniProtKB-UniRule"/>
</dbReference>
<comment type="function">
    <text evidence="9">Part of the tripartite ATP-independent periplasmic (TRAP) transport system.</text>
</comment>
<dbReference type="AlphaFoldDB" id="A0A212KMT8"/>
<sequence>MDRVFTFLRKILYGISVVAMLVMLAIIFVQVITRYIFGFTFEWSEELARFLFVWAVFLGSALIMGEDGHLAVELLPRLLKGRKPGLVLDVFINACGYVFILLLIVQGWLMTETMTFQEAPGLGIPMSWVYVVMPVSGVLMLLYHLKDTMKIVRKISGKTE</sequence>
<dbReference type="PANTHER" id="PTHR35011">
    <property type="entry name" value="2,3-DIKETO-L-GULONATE TRAP TRANSPORTER SMALL PERMEASE PROTEIN YIAM"/>
    <property type="match status" value="1"/>
</dbReference>
<gene>
    <name evidence="11" type="ORF">KL86APRO_30459</name>
</gene>
<name>A0A212KMT8_9PROT</name>
<dbReference type="Pfam" id="PF04290">
    <property type="entry name" value="DctQ"/>
    <property type="match status" value="1"/>
</dbReference>
<feature type="transmembrane region" description="Helical" evidence="9">
    <location>
        <begin position="86"/>
        <end position="108"/>
    </location>
</feature>
<accession>A0A212KMT8</accession>
<dbReference type="InterPro" id="IPR055348">
    <property type="entry name" value="DctQ"/>
</dbReference>
<feature type="transmembrane region" description="Helical" evidence="9">
    <location>
        <begin position="12"/>
        <end position="35"/>
    </location>
</feature>
<keyword evidence="5 9" id="KW-0812">Transmembrane</keyword>
<keyword evidence="4 9" id="KW-0997">Cell inner membrane</keyword>
<keyword evidence="7 9" id="KW-0472">Membrane</keyword>
<dbReference type="InterPro" id="IPR007387">
    <property type="entry name" value="TRAP_DctQ"/>
</dbReference>
<protein>
    <recommendedName>
        <fullName evidence="9">TRAP transporter small permease protein</fullName>
    </recommendedName>
</protein>
<comment type="subunit">
    <text evidence="9">The complex comprises the extracytoplasmic solute receptor protein and the two transmembrane proteins.</text>
</comment>
<dbReference type="EMBL" id="FLUO01000003">
    <property type="protein sequence ID" value="SBW12968.1"/>
    <property type="molecule type" value="Genomic_DNA"/>
</dbReference>
<keyword evidence="3" id="KW-1003">Cell membrane</keyword>
<evidence type="ECO:0000256" key="5">
    <source>
        <dbReference type="ARBA" id="ARBA00022692"/>
    </source>
</evidence>
<dbReference type="PANTHER" id="PTHR35011:SF2">
    <property type="entry name" value="2,3-DIKETO-L-GULONATE TRAP TRANSPORTER SMALL PERMEASE PROTEIN YIAM"/>
    <property type="match status" value="1"/>
</dbReference>
<reference evidence="11" key="1">
    <citation type="submission" date="2016-04" db="EMBL/GenBank/DDBJ databases">
        <authorList>
            <person name="Evans L.H."/>
            <person name="Alamgir A."/>
            <person name="Owens N."/>
            <person name="Weber N.D."/>
            <person name="Virtaneva K."/>
            <person name="Barbian K."/>
            <person name="Babar A."/>
            <person name="Rosenke K."/>
        </authorList>
    </citation>
    <scope>NUCLEOTIDE SEQUENCE</scope>
    <source>
        <strain evidence="11">86</strain>
    </source>
</reference>
<evidence type="ECO:0000256" key="8">
    <source>
        <dbReference type="ARBA" id="ARBA00038436"/>
    </source>
</evidence>
<organism evidence="11">
    <name type="scientific">uncultured Alphaproteobacteria bacterium</name>
    <dbReference type="NCBI Taxonomy" id="91750"/>
    <lineage>
        <taxon>Bacteria</taxon>
        <taxon>Pseudomonadati</taxon>
        <taxon>Pseudomonadota</taxon>
        <taxon>Alphaproteobacteria</taxon>
        <taxon>environmental samples</taxon>
    </lineage>
</organism>
<keyword evidence="6 9" id="KW-1133">Transmembrane helix</keyword>
<feature type="transmembrane region" description="Helical" evidence="9">
    <location>
        <begin position="47"/>
        <end position="65"/>
    </location>
</feature>
<evidence type="ECO:0000256" key="7">
    <source>
        <dbReference type="ARBA" id="ARBA00023136"/>
    </source>
</evidence>
<evidence type="ECO:0000256" key="1">
    <source>
        <dbReference type="ARBA" id="ARBA00004429"/>
    </source>
</evidence>
<evidence type="ECO:0000256" key="2">
    <source>
        <dbReference type="ARBA" id="ARBA00022448"/>
    </source>
</evidence>
<comment type="similarity">
    <text evidence="8 9">Belongs to the TRAP transporter small permease family.</text>
</comment>
<keyword evidence="2 9" id="KW-0813">Transport</keyword>
<dbReference type="GO" id="GO:0005886">
    <property type="term" value="C:plasma membrane"/>
    <property type="evidence" value="ECO:0007669"/>
    <property type="project" value="UniProtKB-SubCell"/>
</dbReference>
<evidence type="ECO:0000256" key="9">
    <source>
        <dbReference type="RuleBase" id="RU369079"/>
    </source>
</evidence>
<feature type="domain" description="Tripartite ATP-independent periplasmic transporters DctQ component" evidence="10">
    <location>
        <begin position="23"/>
        <end position="152"/>
    </location>
</feature>
<evidence type="ECO:0000256" key="3">
    <source>
        <dbReference type="ARBA" id="ARBA00022475"/>
    </source>
</evidence>
<feature type="transmembrane region" description="Helical" evidence="9">
    <location>
        <begin position="128"/>
        <end position="145"/>
    </location>
</feature>
<proteinExistence type="inferred from homology"/>
<evidence type="ECO:0000256" key="4">
    <source>
        <dbReference type="ARBA" id="ARBA00022519"/>
    </source>
</evidence>
<evidence type="ECO:0000259" key="10">
    <source>
        <dbReference type="Pfam" id="PF04290"/>
    </source>
</evidence>
<evidence type="ECO:0000313" key="11">
    <source>
        <dbReference type="EMBL" id="SBW12968.1"/>
    </source>
</evidence>
<dbReference type="GO" id="GO:0015740">
    <property type="term" value="P:C4-dicarboxylate transport"/>
    <property type="evidence" value="ECO:0007669"/>
    <property type="project" value="TreeGrafter"/>
</dbReference>
<comment type="subcellular location">
    <subcellularLocation>
        <location evidence="1 9">Cell inner membrane</location>
        <topology evidence="1 9">Multi-pass membrane protein</topology>
    </subcellularLocation>
</comment>
<evidence type="ECO:0000256" key="6">
    <source>
        <dbReference type="ARBA" id="ARBA00022989"/>
    </source>
</evidence>